<reference evidence="1" key="2">
    <citation type="journal article" date="2015" name="Data Brief">
        <title>Shoot transcriptome of the giant reed, Arundo donax.</title>
        <authorList>
            <person name="Barrero R.A."/>
            <person name="Guerrero F.D."/>
            <person name="Moolhuijzen P."/>
            <person name="Goolsby J.A."/>
            <person name="Tidwell J."/>
            <person name="Bellgard S.E."/>
            <person name="Bellgard M.I."/>
        </authorList>
    </citation>
    <scope>NUCLEOTIDE SEQUENCE</scope>
    <source>
        <tissue evidence="1">Shoot tissue taken approximately 20 cm above the soil surface</tissue>
    </source>
</reference>
<evidence type="ECO:0000313" key="1">
    <source>
        <dbReference type="EMBL" id="JAD61414.1"/>
    </source>
</evidence>
<organism evidence="1">
    <name type="scientific">Arundo donax</name>
    <name type="common">Giant reed</name>
    <name type="synonym">Donax arundinaceus</name>
    <dbReference type="NCBI Taxonomy" id="35708"/>
    <lineage>
        <taxon>Eukaryota</taxon>
        <taxon>Viridiplantae</taxon>
        <taxon>Streptophyta</taxon>
        <taxon>Embryophyta</taxon>
        <taxon>Tracheophyta</taxon>
        <taxon>Spermatophyta</taxon>
        <taxon>Magnoliopsida</taxon>
        <taxon>Liliopsida</taxon>
        <taxon>Poales</taxon>
        <taxon>Poaceae</taxon>
        <taxon>PACMAD clade</taxon>
        <taxon>Arundinoideae</taxon>
        <taxon>Arundineae</taxon>
        <taxon>Arundo</taxon>
    </lineage>
</organism>
<dbReference type="EMBL" id="GBRH01236481">
    <property type="protein sequence ID" value="JAD61414.1"/>
    <property type="molecule type" value="Transcribed_RNA"/>
</dbReference>
<dbReference type="AlphaFoldDB" id="A0A0A9BBP6"/>
<accession>A0A0A9BBP6</accession>
<sequence length="53" mass="6276">MIRTEPNRVHKNNPMLEWDFTNKQADFTNTDTDRRYMKPPSFASIICMLTVSL</sequence>
<name>A0A0A9BBP6_ARUDO</name>
<protein>
    <submittedName>
        <fullName evidence="1">Uncharacterized protein</fullName>
    </submittedName>
</protein>
<reference evidence="1" key="1">
    <citation type="submission" date="2014-09" db="EMBL/GenBank/DDBJ databases">
        <authorList>
            <person name="Magalhaes I.L.F."/>
            <person name="Oliveira U."/>
            <person name="Santos F.R."/>
            <person name="Vidigal T.H.D.A."/>
            <person name="Brescovit A.D."/>
            <person name="Santos A.J."/>
        </authorList>
    </citation>
    <scope>NUCLEOTIDE SEQUENCE</scope>
    <source>
        <tissue evidence="1">Shoot tissue taken approximately 20 cm above the soil surface</tissue>
    </source>
</reference>
<proteinExistence type="predicted"/>